<gene>
    <name evidence="8" type="primary">ftsZ</name>
    <name evidence="12" type="ORF">US68_C0020G0003</name>
</gene>
<dbReference type="PATRIC" id="fig|1618488.3.peg.874"/>
<dbReference type="GO" id="GO:0000917">
    <property type="term" value="P:division septum assembly"/>
    <property type="evidence" value="ECO:0007669"/>
    <property type="project" value="UniProtKB-KW"/>
</dbReference>
<evidence type="ECO:0000259" key="10">
    <source>
        <dbReference type="SMART" id="SM00864"/>
    </source>
</evidence>
<feature type="binding site" evidence="8">
    <location>
        <begin position="38"/>
        <end position="42"/>
    </location>
    <ligand>
        <name>GTP</name>
        <dbReference type="ChEBI" id="CHEBI:37565"/>
    </ligand>
</feature>
<dbReference type="Proteomes" id="UP000034231">
    <property type="component" value="Unassembled WGS sequence"/>
</dbReference>
<dbReference type="HAMAP" id="MF_00909">
    <property type="entry name" value="FtsZ"/>
    <property type="match status" value="1"/>
</dbReference>
<feature type="binding site" evidence="8">
    <location>
        <position position="206"/>
    </location>
    <ligand>
        <name>GTP</name>
        <dbReference type="ChEBI" id="CHEBI:37565"/>
    </ligand>
</feature>
<dbReference type="InterPro" id="IPR020805">
    <property type="entry name" value="Cell_div_FtsZ_CS"/>
</dbReference>
<keyword evidence="6 8" id="KW-0717">Septation</keyword>
<dbReference type="Pfam" id="PF12327">
    <property type="entry name" value="FtsZ_C"/>
    <property type="match status" value="1"/>
</dbReference>
<dbReference type="GO" id="GO:0005525">
    <property type="term" value="F:GTP binding"/>
    <property type="evidence" value="ECO:0007669"/>
    <property type="project" value="UniProtKB-UniRule"/>
</dbReference>
<dbReference type="SMART" id="SM00865">
    <property type="entry name" value="Tubulin_C"/>
    <property type="match status" value="1"/>
</dbReference>
<dbReference type="SUPFAM" id="SSF55307">
    <property type="entry name" value="Tubulin C-terminal domain-like"/>
    <property type="match status" value="1"/>
</dbReference>
<feature type="binding site" evidence="8">
    <location>
        <position position="162"/>
    </location>
    <ligand>
        <name>GTP</name>
        <dbReference type="ChEBI" id="CHEBI:37565"/>
    </ligand>
</feature>
<comment type="caution">
    <text evidence="8">Lacks conserved residue(s) required for the propagation of feature annotation.</text>
</comment>
<evidence type="ECO:0000256" key="8">
    <source>
        <dbReference type="HAMAP-Rule" id="MF_00909"/>
    </source>
</evidence>
<evidence type="ECO:0000256" key="1">
    <source>
        <dbReference type="ARBA" id="ARBA00009690"/>
    </source>
</evidence>
<keyword evidence="7 8" id="KW-0131">Cell cycle</keyword>
<dbReference type="InterPro" id="IPR045061">
    <property type="entry name" value="FtsZ/CetZ"/>
</dbReference>
<keyword evidence="4 8" id="KW-0547">Nucleotide-binding</keyword>
<evidence type="ECO:0000313" key="12">
    <source>
        <dbReference type="EMBL" id="KKQ49053.1"/>
    </source>
</evidence>
<dbReference type="GO" id="GO:0043093">
    <property type="term" value="P:FtsZ-dependent cytokinesis"/>
    <property type="evidence" value="ECO:0007669"/>
    <property type="project" value="UniProtKB-UniRule"/>
</dbReference>
<keyword evidence="5 8" id="KW-0342">GTP-binding</keyword>
<dbReference type="InterPro" id="IPR000158">
    <property type="entry name" value="Cell_div_FtsZ"/>
</dbReference>
<evidence type="ECO:0000313" key="13">
    <source>
        <dbReference type="Proteomes" id="UP000034231"/>
    </source>
</evidence>
<accession>A0A0G0I136</accession>
<keyword evidence="3 8" id="KW-0132">Cell division</keyword>
<evidence type="ECO:0000256" key="3">
    <source>
        <dbReference type="ARBA" id="ARBA00022618"/>
    </source>
</evidence>
<comment type="caution">
    <text evidence="12">The sequence shown here is derived from an EMBL/GenBank/DDBJ whole genome shotgun (WGS) entry which is preliminary data.</text>
</comment>
<evidence type="ECO:0000256" key="5">
    <source>
        <dbReference type="ARBA" id="ARBA00023134"/>
    </source>
</evidence>
<dbReference type="InterPro" id="IPR037103">
    <property type="entry name" value="Tubulin/FtsZ-like_C"/>
</dbReference>
<dbReference type="Gene3D" id="3.40.50.1440">
    <property type="entry name" value="Tubulin/FtsZ, GTPase domain"/>
    <property type="match status" value="1"/>
</dbReference>
<dbReference type="PRINTS" id="PR00423">
    <property type="entry name" value="CELLDVISFTSZ"/>
</dbReference>
<evidence type="ECO:0000256" key="2">
    <source>
        <dbReference type="ARBA" id="ARBA00022490"/>
    </source>
</evidence>
<proteinExistence type="inferred from homology"/>
<dbReference type="SUPFAM" id="SSF52490">
    <property type="entry name" value="Tubulin nucleotide-binding domain-like"/>
    <property type="match status" value="1"/>
</dbReference>
<dbReference type="EMBL" id="LBTX01000020">
    <property type="protein sequence ID" value="KKQ49053.1"/>
    <property type="molecule type" value="Genomic_DNA"/>
</dbReference>
<comment type="subunit">
    <text evidence="8">Homodimer. Polymerizes to form a dynamic ring structure in a strictly GTP-dependent manner. Interacts directly with several other division proteins.</text>
</comment>
<feature type="domain" description="Tubulin/FtsZ GTPase" evidence="10">
    <location>
        <begin position="30"/>
        <end position="224"/>
    </location>
</feature>
<evidence type="ECO:0000256" key="6">
    <source>
        <dbReference type="ARBA" id="ARBA00023210"/>
    </source>
</evidence>
<name>A0A0G0I136_9BACT</name>
<dbReference type="CDD" id="cd02201">
    <property type="entry name" value="FtsZ_type1"/>
    <property type="match status" value="1"/>
</dbReference>
<dbReference type="PANTHER" id="PTHR30314">
    <property type="entry name" value="CELL DIVISION PROTEIN FTSZ-RELATED"/>
    <property type="match status" value="1"/>
</dbReference>
<comment type="function">
    <text evidence="8">Essential cell division protein that forms a contractile ring structure (Z ring) at the future cell division site. The regulation of the ring assembly controls the timing and the location of cell division. One of the functions of the FtsZ ring is to recruit other cell division proteins to the septum to produce a new cell wall between the dividing cells. Binds GTP and shows GTPase activity.</text>
</comment>
<organism evidence="12 13">
    <name type="scientific">Candidatus Shapirobacteria bacterium GW2011_GWE1_38_10</name>
    <dbReference type="NCBI Taxonomy" id="1618488"/>
    <lineage>
        <taxon>Bacteria</taxon>
        <taxon>Candidatus Shapironibacteriota</taxon>
    </lineage>
</organism>
<dbReference type="Pfam" id="PF00091">
    <property type="entry name" value="Tubulin"/>
    <property type="match status" value="1"/>
</dbReference>
<dbReference type="InterPro" id="IPR008280">
    <property type="entry name" value="Tub_FtsZ_C"/>
</dbReference>
<dbReference type="PROSITE" id="PS01134">
    <property type="entry name" value="FTSZ_1"/>
    <property type="match status" value="1"/>
</dbReference>
<feature type="binding site" evidence="8">
    <location>
        <position position="158"/>
    </location>
    <ligand>
        <name>GTP</name>
        <dbReference type="ChEBI" id="CHEBI:37565"/>
    </ligand>
</feature>
<dbReference type="NCBIfam" id="TIGR00065">
    <property type="entry name" value="ftsZ"/>
    <property type="match status" value="1"/>
</dbReference>
<reference evidence="12 13" key="1">
    <citation type="journal article" date="2015" name="Nature">
        <title>rRNA introns, odd ribosomes, and small enigmatic genomes across a large radiation of phyla.</title>
        <authorList>
            <person name="Brown C.T."/>
            <person name="Hug L.A."/>
            <person name="Thomas B.C."/>
            <person name="Sharon I."/>
            <person name="Castelle C.J."/>
            <person name="Singh A."/>
            <person name="Wilkins M.J."/>
            <person name="Williams K.H."/>
            <person name="Banfield J.F."/>
        </authorList>
    </citation>
    <scope>NUCLEOTIDE SEQUENCE [LARGE SCALE GENOMIC DNA]</scope>
</reference>
<keyword evidence="2 8" id="KW-0963">Cytoplasm</keyword>
<dbReference type="GO" id="GO:0005737">
    <property type="term" value="C:cytoplasm"/>
    <property type="evidence" value="ECO:0007669"/>
    <property type="project" value="UniProtKB-SubCell"/>
</dbReference>
<dbReference type="FunFam" id="3.40.50.1440:FF:000023">
    <property type="entry name" value="Cell division protein FtsZ"/>
    <property type="match status" value="1"/>
</dbReference>
<dbReference type="GO" id="GO:0032153">
    <property type="term" value="C:cell division site"/>
    <property type="evidence" value="ECO:0007669"/>
    <property type="project" value="UniProtKB-UniRule"/>
</dbReference>
<dbReference type="SMART" id="SM00864">
    <property type="entry name" value="Tubulin"/>
    <property type="match status" value="1"/>
</dbReference>
<dbReference type="Gene3D" id="3.30.1330.20">
    <property type="entry name" value="Tubulin/FtsZ, C-terminal domain"/>
    <property type="match status" value="1"/>
</dbReference>
<protein>
    <recommendedName>
        <fullName evidence="8 9">Cell division protein FtsZ</fullName>
    </recommendedName>
</protein>
<dbReference type="PANTHER" id="PTHR30314:SF3">
    <property type="entry name" value="MITOCHONDRIAL DIVISION PROTEIN FSZA"/>
    <property type="match status" value="1"/>
</dbReference>
<dbReference type="InterPro" id="IPR018316">
    <property type="entry name" value="Tubulin/FtsZ_2-layer-sand-dom"/>
</dbReference>
<dbReference type="InterPro" id="IPR003008">
    <property type="entry name" value="Tubulin_FtsZ_GTPase"/>
</dbReference>
<sequence length="399" mass="42464">MEYSVVLKVLSNLFYLNMGLIKTLTGQFAKIKVIGVGGGGNNAVNSMISQEEIKGVDFIAVNTDSQVLLNSLAPIKIQIGEKITKGLGAGGDPNVGQQAAEESRERIKEVLEGTDMLFITGGMGGGTCTGAAPIIAEIAKKELNILTIAVVTKPFLFEGTRRMSKAEEGLSRLRQNVDTLIVIPNQRVMEVVNSQATLLEAFKIADSVLTKGTKAIADLITTSGLINLDFADIKSVMSNAGSALMGVGEAEGKNKAQDAVETAIDSPLVEVNIDGARGVLINITGGPDITMAEIEESAKTITSHVAPDANVIFGASIDPELKDKVKITIIATGFDPSKNLTHSSYKKPVTMQKPLIDDDSEPQKELDPKLQNLMADQEIPAGVEIEDEFDIPAFLRKNS</sequence>
<feature type="domain" description="Tubulin/FtsZ 2-layer sandwich" evidence="11">
    <location>
        <begin position="226"/>
        <end position="343"/>
    </location>
</feature>
<evidence type="ECO:0000256" key="9">
    <source>
        <dbReference type="NCBIfam" id="TIGR00065"/>
    </source>
</evidence>
<dbReference type="InterPro" id="IPR036525">
    <property type="entry name" value="Tubulin/FtsZ_GTPase_sf"/>
</dbReference>
<dbReference type="AlphaFoldDB" id="A0A0G0I136"/>
<dbReference type="GO" id="GO:0003924">
    <property type="term" value="F:GTPase activity"/>
    <property type="evidence" value="ECO:0007669"/>
    <property type="project" value="UniProtKB-UniRule"/>
</dbReference>
<comment type="similarity">
    <text evidence="1 8">Belongs to the FtsZ family.</text>
</comment>
<evidence type="ECO:0000256" key="7">
    <source>
        <dbReference type="ARBA" id="ARBA00023306"/>
    </source>
</evidence>
<comment type="subcellular location">
    <subcellularLocation>
        <location evidence="8">Cytoplasm</location>
    </subcellularLocation>
    <text evidence="8">Assembles at midcell at the inner surface of the cytoplasmic membrane.</text>
</comment>
<evidence type="ECO:0000256" key="4">
    <source>
        <dbReference type="ARBA" id="ARBA00022741"/>
    </source>
</evidence>
<dbReference type="InterPro" id="IPR024757">
    <property type="entry name" value="FtsZ_C"/>
</dbReference>
<evidence type="ECO:0000259" key="11">
    <source>
        <dbReference type="SMART" id="SM00865"/>
    </source>
</evidence>
<dbReference type="GO" id="GO:0051258">
    <property type="term" value="P:protein polymerization"/>
    <property type="evidence" value="ECO:0007669"/>
    <property type="project" value="UniProtKB-UniRule"/>
</dbReference>